<reference evidence="1 2" key="1">
    <citation type="submission" date="2017-05" db="EMBL/GenBank/DDBJ databases">
        <title>The Genome Sequence of Enterococcus sp. 10A9_DIV0425.</title>
        <authorList>
            <consortium name="The Broad Institute Genomics Platform"/>
            <consortium name="The Broad Institute Genomic Center for Infectious Diseases"/>
            <person name="Earl A."/>
            <person name="Manson A."/>
            <person name="Schwartman J."/>
            <person name="Gilmore M."/>
            <person name="Abouelleil A."/>
            <person name="Cao P."/>
            <person name="Chapman S."/>
            <person name="Cusick C."/>
            <person name="Shea T."/>
            <person name="Young S."/>
            <person name="Neafsey D."/>
            <person name="Nusbaum C."/>
            <person name="Birren B."/>
        </authorList>
    </citation>
    <scope>NUCLEOTIDE SEQUENCE [LARGE SCALE GENOMIC DNA]</scope>
    <source>
        <strain evidence="1 2">10A9_DIV0425</strain>
    </source>
</reference>
<dbReference type="Pfam" id="PF05135">
    <property type="entry name" value="Phage_connect_1"/>
    <property type="match status" value="1"/>
</dbReference>
<dbReference type="InterPro" id="IPR006450">
    <property type="entry name" value="Phage_HK97_gp6-like"/>
</dbReference>
<dbReference type="STRING" id="1987383.A5844_002075"/>
<gene>
    <name evidence="1" type="ORF">A5844_002075</name>
</gene>
<dbReference type="Gene3D" id="1.10.3230.30">
    <property type="entry name" value="Phage gp6-like head-tail connector protein"/>
    <property type="match status" value="1"/>
</dbReference>
<evidence type="ECO:0000313" key="1">
    <source>
        <dbReference type="EMBL" id="OTP10375.1"/>
    </source>
</evidence>
<dbReference type="InterPro" id="IPR021146">
    <property type="entry name" value="Phage_gp6-like_head-tail"/>
</dbReference>
<dbReference type="Proteomes" id="UP000194933">
    <property type="component" value="Unassembled WGS sequence"/>
</dbReference>
<dbReference type="EMBL" id="NGMO01000003">
    <property type="protein sequence ID" value="OTP10375.1"/>
    <property type="molecule type" value="Genomic_DNA"/>
</dbReference>
<evidence type="ECO:0000313" key="2">
    <source>
        <dbReference type="Proteomes" id="UP000194933"/>
    </source>
</evidence>
<dbReference type="NCBIfam" id="TIGR01560">
    <property type="entry name" value="put_DNA_pack"/>
    <property type="match status" value="1"/>
</dbReference>
<proteinExistence type="predicted"/>
<comment type="caution">
    <text evidence="1">The sequence shown here is derived from an EMBL/GenBank/DDBJ whole genome shotgun (WGS) entry which is preliminary data.</text>
</comment>
<sequence length="89" mass="10006">MELSELKTFLRIDYDTEDTILVHLKSVAESYVLGAIEVKETEDVRFKHAVALLVGHWLANRESTTDLNLNAIPFGVESLIQQLRGLSHG</sequence>
<name>A0A242JYI8_9ENTE</name>
<dbReference type="CDD" id="cd08054">
    <property type="entry name" value="gp6"/>
    <property type="match status" value="1"/>
</dbReference>
<dbReference type="AlphaFoldDB" id="A0A242JYI8"/>
<dbReference type="RefSeq" id="WP_086285127.1">
    <property type="nucleotide sequence ID" value="NZ_NGMO01000003.1"/>
</dbReference>
<organism evidence="1 2">
    <name type="scientific">Candidatus Enterococcus wittei</name>
    <dbReference type="NCBI Taxonomy" id="1987383"/>
    <lineage>
        <taxon>Bacteria</taxon>
        <taxon>Bacillati</taxon>
        <taxon>Bacillota</taxon>
        <taxon>Bacilli</taxon>
        <taxon>Lactobacillales</taxon>
        <taxon>Enterococcaceae</taxon>
        <taxon>Enterococcus</taxon>
    </lineage>
</organism>
<accession>A0A242JYI8</accession>
<protein>
    <recommendedName>
        <fullName evidence="3">Phage gp6-like head-tail connector protein</fullName>
    </recommendedName>
</protein>
<evidence type="ECO:0008006" key="3">
    <source>
        <dbReference type="Google" id="ProtNLM"/>
    </source>
</evidence>
<keyword evidence="2" id="KW-1185">Reference proteome</keyword>